<dbReference type="Proteomes" id="UP001201812">
    <property type="component" value="Unassembled WGS sequence"/>
</dbReference>
<gene>
    <name evidence="3" type="ORF">DdX_11218</name>
</gene>
<name>A0AAD4R4I2_9BILA</name>
<accession>A0AAD4R4I2</accession>
<evidence type="ECO:0000313" key="3">
    <source>
        <dbReference type="EMBL" id="KAI1709431.1"/>
    </source>
</evidence>
<dbReference type="GO" id="GO:0008107">
    <property type="term" value="F:galactoside 2-alpha-L-fucosyltransferase activity"/>
    <property type="evidence" value="ECO:0007669"/>
    <property type="project" value="InterPro"/>
</dbReference>
<dbReference type="Pfam" id="PF01531">
    <property type="entry name" value="Glyco_transf_11"/>
    <property type="match status" value="1"/>
</dbReference>
<proteinExistence type="predicted"/>
<dbReference type="GO" id="GO:0005975">
    <property type="term" value="P:carbohydrate metabolic process"/>
    <property type="evidence" value="ECO:0007669"/>
    <property type="project" value="InterPro"/>
</dbReference>
<dbReference type="AlphaFoldDB" id="A0AAD4R4I2"/>
<dbReference type="EMBL" id="JAKKPZ010000030">
    <property type="protein sequence ID" value="KAI1709431.1"/>
    <property type="molecule type" value="Genomic_DNA"/>
</dbReference>
<dbReference type="InterPro" id="IPR002516">
    <property type="entry name" value="Glyco_trans_11"/>
</dbReference>
<evidence type="ECO:0000256" key="1">
    <source>
        <dbReference type="ARBA" id="ARBA00022676"/>
    </source>
</evidence>
<dbReference type="PANTHER" id="PTHR22898">
    <property type="entry name" value="UNCHARACTERIZED GLYCOSOL TRANSFERASE-RELATED"/>
    <property type="match status" value="1"/>
</dbReference>
<keyword evidence="2 3" id="KW-0808">Transferase</keyword>
<keyword evidence="1" id="KW-0328">Glycosyltransferase</keyword>
<evidence type="ECO:0000256" key="2">
    <source>
        <dbReference type="ARBA" id="ARBA00022679"/>
    </source>
</evidence>
<comment type="caution">
    <text evidence="3">The sequence shown here is derived from an EMBL/GenBank/DDBJ whole genome shotgun (WGS) entry which is preliminary data.</text>
</comment>
<dbReference type="GO" id="GO:0016020">
    <property type="term" value="C:membrane"/>
    <property type="evidence" value="ECO:0007669"/>
    <property type="project" value="InterPro"/>
</dbReference>
<keyword evidence="4" id="KW-1185">Reference proteome</keyword>
<protein>
    <submittedName>
        <fullName evidence="3">Glycosyl transferase family 11 domain-containing protein</fullName>
    </submittedName>
</protein>
<evidence type="ECO:0000313" key="4">
    <source>
        <dbReference type="Proteomes" id="UP001201812"/>
    </source>
</evidence>
<organism evidence="3 4">
    <name type="scientific">Ditylenchus destructor</name>
    <dbReference type="NCBI Taxonomy" id="166010"/>
    <lineage>
        <taxon>Eukaryota</taxon>
        <taxon>Metazoa</taxon>
        <taxon>Ecdysozoa</taxon>
        <taxon>Nematoda</taxon>
        <taxon>Chromadorea</taxon>
        <taxon>Rhabditida</taxon>
        <taxon>Tylenchina</taxon>
        <taxon>Tylenchomorpha</taxon>
        <taxon>Sphaerularioidea</taxon>
        <taxon>Anguinidae</taxon>
        <taxon>Anguininae</taxon>
        <taxon>Ditylenchus</taxon>
    </lineage>
</organism>
<dbReference type="PANTHER" id="PTHR22898:SF3">
    <property type="entry name" value="ALPHA-1,2-FUCOSYLTRANSFERASE-RELATED"/>
    <property type="match status" value="1"/>
</dbReference>
<reference evidence="3" key="1">
    <citation type="submission" date="2022-01" db="EMBL/GenBank/DDBJ databases">
        <title>Genome Sequence Resource for Two Populations of Ditylenchus destructor, the Migratory Endoparasitic Phytonematode.</title>
        <authorList>
            <person name="Zhang H."/>
            <person name="Lin R."/>
            <person name="Xie B."/>
        </authorList>
    </citation>
    <scope>NUCLEOTIDE SEQUENCE</scope>
    <source>
        <strain evidence="3">BazhouSP</strain>
    </source>
</reference>
<dbReference type="InterPro" id="IPR052501">
    <property type="entry name" value="Alpha-1-2_FucT"/>
</dbReference>
<sequence>MWRFASLYAIGKQIGRTPYFDVSVRCMLRAVQEAEDTFPEYARLLRFERRGETGRVLVDFAKHCCKFDDLGKLKGIEDDYIQLSADHLQSYHYFENMNDEIRRIFAFSQEVKKITGDYAKRLFGDDESSHKLCVYTRRGDFIQYNTHSKLNFTEKAMEYATRVLKGKFGDVSVVLLGEDKPFLKNVTYNKKMTHAVHIPKSMSRGEDLCFAVTQCNSLLLTVPASTFGWWIGYLMNIQQATPTKDASGYVFYNSNFFLEDSFHGYRNYFPEWIPLRLLPSNAIVEM</sequence>